<dbReference type="CTD" id="85417"/>
<keyword evidence="3 5" id="KW-0195">Cyclin</keyword>
<dbReference type="FunFam" id="1.10.472.10:FF:000001">
    <property type="entry name" value="G2/mitotic-specific cyclin"/>
    <property type="match status" value="1"/>
</dbReference>
<evidence type="ECO:0000313" key="10">
    <source>
        <dbReference type="RefSeq" id="XP_004646348.1"/>
    </source>
</evidence>
<dbReference type="InterPro" id="IPR048258">
    <property type="entry name" value="Cyclins_cyclin-box"/>
</dbReference>
<protein>
    <submittedName>
        <fullName evidence="10">G2/mitotic-specific cyclin-B3</fullName>
    </submittedName>
</protein>
<dbReference type="PROSITE" id="PS00292">
    <property type="entry name" value="CYCLINS"/>
    <property type="match status" value="1"/>
</dbReference>
<feature type="domain" description="Cyclin-like" evidence="7">
    <location>
        <begin position="1190"/>
        <end position="1274"/>
    </location>
</feature>
<dbReference type="Gene3D" id="1.10.472.10">
    <property type="entry name" value="Cyclin-like"/>
    <property type="match status" value="2"/>
</dbReference>
<feature type="region of interest" description="Disordered" evidence="6">
    <location>
        <begin position="591"/>
        <end position="621"/>
    </location>
</feature>
<comment type="similarity">
    <text evidence="1">Belongs to the cyclin family. Cyclin AB subfamily.</text>
</comment>
<evidence type="ECO:0000256" key="3">
    <source>
        <dbReference type="ARBA" id="ARBA00023127"/>
    </source>
</evidence>
<evidence type="ECO:0000313" key="9">
    <source>
        <dbReference type="Proteomes" id="UP000515203"/>
    </source>
</evidence>
<evidence type="ECO:0000256" key="6">
    <source>
        <dbReference type="SAM" id="MobiDB-lite"/>
    </source>
</evidence>
<dbReference type="SMART" id="SM01332">
    <property type="entry name" value="Cyclin_C"/>
    <property type="match status" value="1"/>
</dbReference>
<dbReference type="InterPro" id="IPR004367">
    <property type="entry name" value="Cyclin_C-dom"/>
</dbReference>
<dbReference type="InterPro" id="IPR036915">
    <property type="entry name" value="Cyclin-like_sf"/>
</dbReference>
<feature type="compositionally biased region" description="Basic and acidic residues" evidence="6">
    <location>
        <begin position="599"/>
        <end position="610"/>
    </location>
</feature>
<dbReference type="PANTHER" id="PTHR10177">
    <property type="entry name" value="CYCLINS"/>
    <property type="match status" value="1"/>
</dbReference>
<dbReference type="SUPFAM" id="SSF47954">
    <property type="entry name" value="Cyclin-like"/>
    <property type="match status" value="2"/>
</dbReference>
<gene>
    <name evidence="10" type="primary">Ccnb3</name>
</gene>
<feature type="domain" description="Cyclin C-terminal" evidence="8">
    <location>
        <begin position="1186"/>
        <end position="1302"/>
    </location>
</feature>
<evidence type="ECO:0000256" key="1">
    <source>
        <dbReference type="ARBA" id="ARBA00006955"/>
    </source>
</evidence>
<evidence type="ECO:0000256" key="5">
    <source>
        <dbReference type="RuleBase" id="RU000383"/>
    </source>
</evidence>
<accession>A0A6P3FIC0</accession>
<dbReference type="OrthoDB" id="5590282at2759"/>
<dbReference type="FunCoup" id="A0A6P3FIC0">
    <property type="interactions" value="143"/>
</dbReference>
<evidence type="ECO:0000256" key="2">
    <source>
        <dbReference type="ARBA" id="ARBA00022618"/>
    </source>
</evidence>
<feature type="region of interest" description="Disordered" evidence="6">
    <location>
        <begin position="171"/>
        <end position="193"/>
    </location>
</feature>
<feature type="region of interest" description="Disordered" evidence="6">
    <location>
        <begin position="255"/>
        <end position="274"/>
    </location>
</feature>
<feature type="region of interest" description="Disordered" evidence="6">
    <location>
        <begin position="1"/>
        <end position="46"/>
    </location>
</feature>
<dbReference type="InterPro" id="IPR013763">
    <property type="entry name" value="Cyclin-like_dom"/>
</dbReference>
<evidence type="ECO:0000256" key="4">
    <source>
        <dbReference type="ARBA" id="ARBA00023306"/>
    </source>
</evidence>
<dbReference type="SMART" id="SM00385">
    <property type="entry name" value="CYCLIN"/>
    <property type="match status" value="2"/>
</dbReference>
<dbReference type="Pfam" id="PF02984">
    <property type="entry name" value="Cyclin_C"/>
    <property type="match status" value="1"/>
</dbReference>
<dbReference type="RefSeq" id="XP_004646348.1">
    <property type="nucleotide sequence ID" value="XM_004646291.1"/>
</dbReference>
<feature type="domain" description="Cyclin-like" evidence="7">
    <location>
        <begin position="1093"/>
        <end position="1177"/>
    </location>
</feature>
<dbReference type="InterPro" id="IPR006671">
    <property type="entry name" value="Cyclin_N"/>
</dbReference>
<organism evidence="9 10">
    <name type="scientific">Octodon degus</name>
    <name type="common">Degu</name>
    <name type="synonym">Sciurus degus</name>
    <dbReference type="NCBI Taxonomy" id="10160"/>
    <lineage>
        <taxon>Eukaryota</taxon>
        <taxon>Metazoa</taxon>
        <taxon>Chordata</taxon>
        <taxon>Craniata</taxon>
        <taxon>Vertebrata</taxon>
        <taxon>Euteleostomi</taxon>
        <taxon>Mammalia</taxon>
        <taxon>Eutheria</taxon>
        <taxon>Euarchontoglires</taxon>
        <taxon>Glires</taxon>
        <taxon>Rodentia</taxon>
        <taxon>Hystricomorpha</taxon>
        <taxon>Octodontidae</taxon>
        <taxon>Octodon</taxon>
    </lineage>
</organism>
<reference evidence="10" key="1">
    <citation type="submission" date="2025-08" db="UniProtKB">
        <authorList>
            <consortium name="RefSeq"/>
        </authorList>
    </citation>
    <scope>IDENTIFICATION</scope>
</reference>
<dbReference type="CDD" id="cd20508">
    <property type="entry name" value="CYCLIN_CCNB3_rpt1"/>
    <property type="match status" value="1"/>
</dbReference>
<proteinExistence type="inferred from homology"/>
<name>A0A6P3FIC0_OCTDE</name>
<dbReference type="GO" id="GO:0051301">
    <property type="term" value="P:cell division"/>
    <property type="evidence" value="ECO:0007669"/>
    <property type="project" value="UniProtKB-KW"/>
</dbReference>
<keyword evidence="2" id="KW-0132">Cell division</keyword>
<dbReference type="GeneID" id="101590576"/>
<keyword evidence="4" id="KW-0131">Cell cycle</keyword>
<sequence>MPLPTQNSKPESKKLHSTKIVPSDHGQLEKMGDDYQENICPSSPQENFKKRSAFEDITNAFQSQTAQSKKEANKDTVKDVPKIINKRKYNLELDKCTEMSQKRYRLHLVPVVTSTPSAPDILEKPFLPDVSSNSQTPIVAEISSVKRPIILKGEPSMEEKTIIKKSLKKCSNPEEASLLEKSPSLQEESDDDDFITEPVTFQRKHNPKERVINKKTSLNKMYTYQGKQSFSEELVTSQDSDVEEGSFSMDLMNLRKKPKTEESSSSKNQLPLNSKHTTVEKISNMKKPVILQKITSEEELVTKEPSVLMKKSTASEESLSWEPFALKEKHTTKQENPVLRKSLPLQEKTDLEDDFLFKELLISKQKLVTKESTLTKSPVFGKQKCVFQGKINPSHGRKYNMCEITSQLKKPLDVQEDISQKSLNAKPLSFKRDPITEFCQEPSSSQEKHSSEEEVSILKKPVALQKSPTEKQSLFQESLPLQKQYNTEKVTLSKKHLPLKEKQHATQEIVSHLKKPLVLQTVTSETKSPIKKPLSSKEENTSLKVKKCTTETMLRWIDLSDWQDILDKEKNSSLKKRVLFKKKCTTKKAVPTKTPSSLKKKETTHGKTTSEEQSLGKKLSPIEKKTSTKEVFLFQEQSALKEKHTALQEVSLSREPVPLQEKTTTKEESCSKEQVTLEEQDVPDEFFYSPELFSPEEPTDDSEPHFQKTEVLQEETYSKKDSLKKALVFHEKSTKTEESCLGEPSVLREKPSDKKATITERQLPMKNMPTAQGQALLSKEQLALHENITDNERFLIEDPLKFVCNKKPLFRNTLAIQKKLSTQKEDVRKEHTIDIEAYFEKLVTIQKKLGIEKEPIFQECLNLQKNPTIEEGTIFTEPLALQEKAGLKSEAILKEPLALQEKHSPKMKAVLEEPLALEEKPSSEEEAIHNEPLAFQEKSDLDDKVISEEPLALDEKSTTGNELSFQEPLILEENPTEKEDLFPEAFLILEDSARVSSNDVESKTSKFNAANMSSVGESSTSELGSQMAFLLGRTQEMTTLEDIDKYHRDSSFNPAYAKDVFSYLKDREEKFILQKYMERQTEITSDMRAILVDWMVEVQMSFSMSHETLYLAVKLVDHYLMKALCKKDKLQLLGSTAYLIAAKFEEIIPPGVNEFLYICEDMYQRQEMLGMEINILKTLNFDINIPIAYHFLRRYALCLSVSMKTLTLSRFICEMTLQKYDYVHVRASKLAAASFLLALYMKKLKNHAPLLEYCSGYTTFELHPLVRQLSILLTFHQYDKLKTVYNKYSQETFFEVAKIPPLEMALLDEILTG</sequence>
<dbReference type="InterPro" id="IPR039361">
    <property type="entry name" value="Cyclin"/>
</dbReference>
<evidence type="ECO:0000259" key="7">
    <source>
        <dbReference type="SMART" id="SM00385"/>
    </source>
</evidence>
<evidence type="ECO:0000259" key="8">
    <source>
        <dbReference type="SMART" id="SM01332"/>
    </source>
</evidence>
<feature type="region of interest" description="Disordered" evidence="6">
    <location>
        <begin position="646"/>
        <end position="676"/>
    </location>
</feature>
<dbReference type="Proteomes" id="UP000515203">
    <property type="component" value="Unplaced"/>
</dbReference>
<dbReference type="Pfam" id="PF00134">
    <property type="entry name" value="Cyclin_N"/>
    <property type="match status" value="1"/>
</dbReference>
<dbReference type="InParanoid" id="A0A6P3FIC0"/>
<keyword evidence="9" id="KW-1185">Reference proteome</keyword>